<keyword evidence="2 7" id="KW-0813">Transport</keyword>
<dbReference type="Gene3D" id="2.60.40.1120">
    <property type="entry name" value="Carboxypeptidase-like, regulatory domain"/>
    <property type="match status" value="1"/>
</dbReference>
<sequence>MKQQITKVKVNFRLFTGVLLCTLLMGNNAFSQQGTTVSGIVTDTATEEPLPGVNVVEKGTSNGTVTDFDGNFSITLTTDNAVLVVSYIGFAANEVPVNNRTQLNVTLEEDAQALDEVVVVGYGSVKKADLTGSVTSVSNEQITQRNVNNPLEGIQGNLPGVVITNSTGRIGDGFDINIRGNNSFSGDAQPLFVVDGVPTDGIDFLNPQDIERIDVLKDASSAAIYGSRGANGVVIVTTKGGATAKGGVSVSFESSYGVVRRARFPDFMDGQEWWAYHQTAYLNQNDPLGDTPENNFALAGNNSPELIKRANAGFNFDWADAVYRDGSIQNNYVAVNGRANNGLAYNLAIGLQSDEGLLQNEALDKYTFKAGATHNINDKFSIGANLTLSHEVNDLGSDQAARDAVRLSPLASPWAIDADGNQLVGELFFQPGKLTYPNGDWAFNKTSTLNPLVEIANSKQQVRRWRTLANLFAEYKALDWLSFKTTFSAGLLNRRIGEAYGAESYVGQSNGGTNTASLDKLENFNYTWDNQFNINKTFNEDHTIGFLGLQSFYSNRTEESYAFSSGQPFETLWYNLGSGPQATFNLSSAYRKNTLMSYAGRLNYAFKNKYLLTASIRWDGSSVLSEGNKWENFPSVALAWKITEEDFFNDDSFINNLKLRASIGYTGNDNVSPYSTLNSVDSQTYYDFNGSAANGFVADELANRFLTWERTRELNFGLDFGFFRNRVFGSVDVYDRLSDGLIVEQNLPIETGAGSINNNVGSLSNKGVEVSLVTRNIQTEKVTWETNFTFSKNTNALESVYGQSEQDDPGNGFFIGEALRPHYNYVFDGVWQASEAAEAASYGMKEGEARPKDINNDGVFDPDDDRVVLGSNQPDWIGGITSNLTVGNFDFTVSAIALQGVLVRSDFLNDSFGDPNDRGRNHLDWDSYYVPENGAGLPVQTSNEIPRPRGQGQFWGTDFGFYRDASFVKIKNISLGYSFGQKVLDDLNIKGFRIYANVLNPFVFANKDFEGWDPEWADADQNVARPSSITYQLGLSLKL</sequence>
<dbReference type="Gene3D" id="2.40.170.20">
    <property type="entry name" value="TonB-dependent receptor, beta-barrel domain"/>
    <property type="match status" value="1"/>
</dbReference>
<name>A0ABT8RSC8_9FLAO</name>
<dbReference type="NCBIfam" id="TIGR04057">
    <property type="entry name" value="SusC_RagA_signa"/>
    <property type="match status" value="1"/>
</dbReference>
<feature type="domain" description="TonB-dependent receptor plug" evidence="9">
    <location>
        <begin position="127"/>
        <end position="233"/>
    </location>
</feature>
<evidence type="ECO:0000256" key="5">
    <source>
        <dbReference type="ARBA" id="ARBA00023136"/>
    </source>
</evidence>
<dbReference type="InterPro" id="IPR036942">
    <property type="entry name" value="Beta-barrel_TonB_sf"/>
</dbReference>
<keyword evidence="8" id="KW-0732">Signal</keyword>
<comment type="similarity">
    <text evidence="7">Belongs to the TonB-dependent receptor family.</text>
</comment>
<dbReference type="EMBL" id="JAUKUC010000001">
    <property type="protein sequence ID" value="MDO1513828.1"/>
    <property type="molecule type" value="Genomic_DNA"/>
</dbReference>
<keyword evidence="11" id="KW-1185">Reference proteome</keyword>
<keyword evidence="5 7" id="KW-0472">Membrane</keyword>
<reference evidence="10" key="1">
    <citation type="journal article" date="2014" name="Int. J. Syst. Evol. Microbiol.">
        <title>Complete genome of a new Firmicutes species belonging to the dominant human colonic microbiota ('Ruminococcus bicirculans') reveals two chromosomes and a selective capacity to utilize plant glucans.</title>
        <authorList>
            <consortium name="NISC Comparative Sequencing Program"/>
            <person name="Wegmann U."/>
            <person name="Louis P."/>
            <person name="Goesmann A."/>
            <person name="Henrissat B."/>
            <person name="Duncan S.H."/>
            <person name="Flint H.J."/>
        </authorList>
    </citation>
    <scope>NUCLEOTIDE SEQUENCE</scope>
    <source>
        <strain evidence="10">CECT 8869</strain>
    </source>
</reference>
<dbReference type="InterPro" id="IPR037066">
    <property type="entry name" value="Plug_dom_sf"/>
</dbReference>
<dbReference type="Gene3D" id="2.170.130.10">
    <property type="entry name" value="TonB-dependent receptor, plug domain"/>
    <property type="match status" value="1"/>
</dbReference>
<keyword evidence="3 7" id="KW-1134">Transmembrane beta strand</keyword>
<dbReference type="SUPFAM" id="SSF49464">
    <property type="entry name" value="Carboxypeptidase regulatory domain-like"/>
    <property type="match status" value="1"/>
</dbReference>
<evidence type="ECO:0000256" key="3">
    <source>
        <dbReference type="ARBA" id="ARBA00022452"/>
    </source>
</evidence>
<dbReference type="Pfam" id="PF13715">
    <property type="entry name" value="CarbopepD_reg_2"/>
    <property type="match status" value="1"/>
</dbReference>
<dbReference type="InterPro" id="IPR039426">
    <property type="entry name" value="TonB-dep_rcpt-like"/>
</dbReference>
<proteinExistence type="inferred from homology"/>
<evidence type="ECO:0000313" key="11">
    <source>
        <dbReference type="Proteomes" id="UP001168579"/>
    </source>
</evidence>
<dbReference type="RefSeq" id="WP_304436609.1">
    <property type="nucleotide sequence ID" value="NZ_JAUKUC010000001.1"/>
</dbReference>
<dbReference type="NCBIfam" id="TIGR04056">
    <property type="entry name" value="OMP_RagA_SusC"/>
    <property type="match status" value="1"/>
</dbReference>
<keyword evidence="6 7" id="KW-0998">Cell outer membrane</keyword>
<dbReference type="Proteomes" id="UP001168579">
    <property type="component" value="Unassembled WGS sequence"/>
</dbReference>
<comment type="subcellular location">
    <subcellularLocation>
        <location evidence="1 7">Cell outer membrane</location>
        <topology evidence="1 7">Multi-pass membrane protein</topology>
    </subcellularLocation>
</comment>
<dbReference type="PROSITE" id="PS52016">
    <property type="entry name" value="TONB_DEPENDENT_REC_3"/>
    <property type="match status" value="1"/>
</dbReference>
<comment type="caution">
    <text evidence="10">The sequence shown here is derived from an EMBL/GenBank/DDBJ whole genome shotgun (WGS) entry which is preliminary data.</text>
</comment>
<evidence type="ECO:0000256" key="1">
    <source>
        <dbReference type="ARBA" id="ARBA00004571"/>
    </source>
</evidence>
<accession>A0ABT8RSC8</accession>
<evidence type="ECO:0000256" key="4">
    <source>
        <dbReference type="ARBA" id="ARBA00022692"/>
    </source>
</evidence>
<gene>
    <name evidence="10" type="ORF">Q2T41_14300</name>
</gene>
<organism evidence="10 11">
    <name type="scientific">Maribacter confluentis</name>
    <dbReference type="NCBI Taxonomy" id="1656093"/>
    <lineage>
        <taxon>Bacteria</taxon>
        <taxon>Pseudomonadati</taxon>
        <taxon>Bacteroidota</taxon>
        <taxon>Flavobacteriia</taxon>
        <taxon>Flavobacteriales</taxon>
        <taxon>Flavobacteriaceae</taxon>
        <taxon>Maribacter</taxon>
    </lineage>
</organism>
<protein>
    <submittedName>
        <fullName evidence="10">TonB-dependent receptor</fullName>
    </submittedName>
</protein>
<dbReference type="InterPro" id="IPR008969">
    <property type="entry name" value="CarboxyPept-like_regulatory"/>
</dbReference>
<dbReference type="InterPro" id="IPR012910">
    <property type="entry name" value="Plug_dom"/>
</dbReference>
<feature type="signal peptide" evidence="8">
    <location>
        <begin position="1"/>
        <end position="31"/>
    </location>
</feature>
<reference evidence="10" key="2">
    <citation type="submission" date="2023-06" db="EMBL/GenBank/DDBJ databases">
        <authorList>
            <person name="Lucena T."/>
            <person name="Sun Q."/>
        </authorList>
    </citation>
    <scope>NUCLEOTIDE SEQUENCE</scope>
    <source>
        <strain evidence="10">CECT 8869</strain>
    </source>
</reference>
<dbReference type="InterPro" id="IPR023996">
    <property type="entry name" value="TonB-dep_OMP_SusC/RagA"/>
</dbReference>
<dbReference type="InterPro" id="IPR023997">
    <property type="entry name" value="TonB-dep_OMP_SusC/RagA_CS"/>
</dbReference>
<evidence type="ECO:0000259" key="9">
    <source>
        <dbReference type="Pfam" id="PF07715"/>
    </source>
</evidence>
<keyword evidence="10" id="KW-0675">Receptor</keyword>
<feature type="chain" id="PRO_5047413787" evidence="8">
    <location>
        <begin position="32"/>
        <end position="1039"/>
    </location>
</feature>
<evidence type="ECO:0000256" key="7">
    <source>
        <dbReference type="PROSITE-ProRule" id="PRU01360"/>
    </source>
</evidence>
<keyword evidence="4 7" id="KW-0812">Transmembrane</keyword>
<dbReference type="Pfam" id="PF07715">
    <property type="entry name" value="Plug"/>
    <property type="match status" value="1"/>
</dbReference>
<evidence type="ECO:0000256" key="2">
    <source>
        <dbReference type="ARBA" id="ARBA00022448"/>
    </source>
</evidence>
<evidence type="ECO:0000256" key="8">
    <source>
        <dbReference type="SAM" id="SignalP"/>
    </source>
</evidence>
<dbReference type="SUPFAM" id="SSF56935">
    <property type="entry name" value="Porins"/>
    <property type="match status" value="1"/>
</dbReference>
<evidence type="ECO:0000256" key="6">
    <source>
        <dbReference type="ARBA" id="ARBA00023237"/>
    </source>
</evidence>
<evidence type="ECO:0000313" key="10">
    <source>
        <dbReference type="EMBL" id="MDO1513828.1"/>
    </source>
</evidence>